<organism evidence="3 4">
    <name type="scientific">Curvularia clavata</name>
    <dbReference type="NCBI Taxonomy" id="95742"/>
    <lineage>
        <taxon>Eukaryota</taxon>
        <taxon>Fungi</taxon>
        <taxon>Dikarya</taxon>
        <taxon>Ascomycota</taxon>
        <taxon>Pezizomycotina</taxon>
        <taxon>Dothideomycetes</taxon>
        <taxon>Pleosporomycetidae</taxon>
        <taxon>Pleosporales</taxon>
        <taxon>Pleosporineae</taxon>
        <taxon>Pleosporaceae</taxon>
        <taxon>Curvularia</taxon>
    </lineage>
</organism>
<evidence type="ECO:0008006" key="5">
    <source>
        <dbReference type="Google" id="ProtNLM"/>
    </source>
</evidence>
<feature type="domain" description="Glutathione S-transferase UstS-like C-terminal" evidence="2">
    <location>
        <begin position="132"/>
        <end position="246"/>
    </location>
</feature>
<dbReference type="Pfam" id="PF22041">
    <property type="entry name" value="GST_C_7"/>
    <property type="match status" value="1"/>
</dbReference>
<feature type="domain" description="GST N-terminal" evidence="1">
    <location>
        <begin position="24"/>
        <end position="99"/>
    </location>
</feature>
<accession>A0A9Q8ZBD9</accession>
<reference evidence="3" key="1">
    <citation type="submission" date="2021-12" db="EMBL/GenBank/DDBJ databases">
        <title>Curvularia clavata genome.</title>
        <authorList>
            <person name="Cao Y."/>
        </authorList>
    </citation>
    <scope>NUCLEOTIDE SEQUENCE</scope>
    <source>
        <strain evidence="3">Yc1106</strain>
    </source>
</reference>
<protein>
    <recommendedName>
        <fullName evidence="5">GST N-terminal domain-containing protein</fullName>
    </recommendedName>
</protein>
<dbReference type="InterPro" id="IPR004045">
    <property type="entry name" value="Glutathione_S-Trfase_N"/>
</dbReference>
<dbReference type="InterPro" id="IPR054416">
    <property type="entry name" value="GST_UstS-like_C"/>
</dbReference>
<sequence>MATSETPIAFFDIASGPPKRCYAPNPWKTRYTLNLKSVPYKTNWVELPDIKSVRQSYNVAPVRNLPDGSDFYTLPMIHDAGNDDTWVGDSFDIAVYLDSKYADSGERLFPPNSIGVHRVFNAHVDALFTKHVVLCANYMPLNPETAEQTRREFVERLHVDSWDVFCVEGEAREKVLQAFEADLEEFAKMWRFGDKGPFLEGEKLTYADVIVGGWLQFLRNTIPEWDRICTWQGGKWKRLNEALEPWAKQG</sequence>
<dbReference type="CDD" id="cd03038">
    <property type="entry name" value="GST_N_etherase_LigE"/>
    <property type="match status" value="1"/>
</dbReference>
<evidence type="ECO:0000259" key="1">
    <source>
        <dbReference type="Pfam" id="PF13409"/>
    </source>
</evidence>
<proteinExistence type="predicted"/>
<name>A0A9Q8ZBD9_CURCL</name>
<evidence type="ECO:0000259" key="2">
    <source>
        <dbReference type="Pfam" id="PF22041"/>
    </source>
</evidence>
<dbReference type="InterPro" id="IPR036282">
    <property type="entry name" value="Glutathione-S-Trfase_C_sf"/>
</dbReference>
<evidence type="ECO:0000313" key="3">
    <source>
        <dbReference type="EMBL" id="USP78364.1"/>
    </source>
</evidence>
<dbReference type="SUPFAM" id="SSF47616">
    <property type="entry name" value="GST C-terminal domain-like"/>
    <property type="match status" value="1"/>
</dbReference>
<dbReference type="InterPro" id="IPR036249">
    <property type="entry name" value="Thioredoxin-like_sf"/>
</dbReference>
<dbReference type="Gene3D" id="1.20.1050.10">
    <property type="match status" value="1"/>
</dbReference>
<gene>
    <name evidence="3" type="ORF">yc1106_05638</name>
</gene>
<dbReference type="OrthoDB" id="4951845at2759"/>
<dbReference type="SUPFAM" id="SSF52833">
    <property type="entry name" value="Thioredoxin-like"/>
    <property type="match status" value="1"/>
</dbReference>
<dbReference type="AlphaFoldDB" id="A0A9Q8ZBD9"/>
<dbReference type="EMBL" id="CP089277">
    <property type="protein sequence ID" value="USP78364.1"/>
    <property type="molecule type" value="Genomic_DNA"/>
</dbReference>
<keyword evidence="4" id="KW-1185">Reference proteome</keyword>
<evidence type="ECO:0000313" key="4">
    <source>
        <dbReference type="Proteomes" id="UP001056012"/>
    </source>
</evidence>
<dbReference type="Proteomes" id="UP001056012">
    <property type="component" value="Chromosome 4"/>
</dbReference>
<dbReference type="VEuPathDB" id="FungiDB:yc1106_05638"/>
<dbReference type="Gene3D" id="3.40.30.10">
    <property type="entry name" value="Glutaredoxin"/>
    <property type="match status" value="1"/>
</dbReference>
<dbReference type="Pfam" id="PF13409">
    <property type="entry name" value="GST_N_2"/>
    <property type="match status" value="1"/>
</dbReference>